<feature type="compositionally biased region" description="Polar residues" evidence="5">
    <location>
        <begin position="270"/>
        <end position="284"/>
    </location>
</feature>
<feature type="region of interest" description="Disordered" evidence="5">
    <location>
        <begin position="1343"/>
        <end position="1400"/>
    </location>
</feature>
<dbReference type="PANTHER" id="PTHR20930">
    <property type="entry name" value="OVARIAN CARCINOMA ANTIGEN CA125-RELATED"/>
    <property type="match status" value="1"/>
</dbReference>
<feature type="region of interest" description="Disordered" evidence="5">
    <location>
        <begin position="569"/>
        <end position="589"/>
    </location>
</feature>
<evidence type="ECO:0000256" key="2">
    <source>
        <dbReference type="ARBA" id="ARBA00022771"/>
    </source>
</evidence>
<dbReference type="InterPro" id="IPR013783">
    <property type="entry name" value="Ig-like_fold"/>
</dbReference>
<dbReference type="PROSITE" id="PS50135">
    <property type="entry name" value="ZF_ZZ_2"/>
    <property type="match status" value="3"/>
</dbReference>
<reference evidence="7 8" key="1">
    <citation type="submission" date="2017-04" db="EMBL/GenBank/DDBJ databases">
        <title>Genome Sequence of the Model Brown-Rot Fungus Postia placenta SB12.</title>
        <authorList>
            <consortium name="DOE Joint Genome Institute"/>
            <person name="Gaskell J."/>
            <person name="Kersten P."/>
            <person name="Larrondo L.F."/>
            <person name="Canessa P."/>
            <person name="Martinez D."/>
            <person name="Hibbett D."/>
            <person name="Schmoll M."/>
            <person name="Kubicek C.P."/>
            <person name="Martinez A.T."/>
            <person name="Yadav J."/>
            <person name="Master E."/>
            <person name="Magnuson J.K."/>
            <person name="James T."/>
            <person name="Yaver D."/>
            <person name="Berka R."/>
            <person name="Labutti K."/>
            <person name="Lipzen A."/>
            <person name="Aerts A."/>
            <person name="Barry K."/>
            <person name="Henrissat B."/>
            <person name="Blanchette R."/>
            <person name="Grigoriev I."/>
            <person name="Cullen D."/>
        </authorList>
    </citation>
    <scope>NUCLEOTIDE SEQUENCE [LARGE SCALE GENOMIC DNA]</scope>
    <source>
        <strain evidence="7 8">MAD-698-R-SB12</strain>
    </source>
</reference>
<feature type="compositionally biased region" description="Polar residues" evidence="5">
    <location>
        <begin position="402"/>
        <end position="416"/>
    </location>
</feature>
<dbReference type="OrthoDB" id="661148at2759"/>
<dbReference type="PANTHER" id="PTHR20930:SF0">
    <property type="entry name" value="PROTEIN ILRUN"/>
    <property type="match status" value="1"/>
</dbReference>
<sequence>MEAHSAEEYNEHIAPYQGRTWPGAILKFSVVDETPHKSPRASSSNRTSMISTSSLDSACTGTEGASQSSATVVDWTAASIRRRKGDERRLIIDRLRERTTTRSTVGPLSPSSPSGPPSPGASPTITILPPSPPQSQPTPRPLPPRPDRTDSPATGSSVRTVRPSLFDLLSEEPSTVASASTDKPPTRSIFDVFQTEMNATDASNSSTLPNTQRSQSTRVQDFTAAQSGNDNEPLFVIPPPPVMCPVHWSNVQSARSSLVIPPPPVLYPTASSNTSAVTPLVPTNNRDDIVMDSPSSELGPGTLQASRSDGAQHPESSRQSAQHQASGPGGTRNPVATLQATPANVSSQGHSVNCCSVSRTKAEIETIIDNVMVNIERTMKRSFGDGWEYRRPSAHGPGCGRANSSSCGPRRSQGNDTSVLHARTSIAPGYHRHNDLSMPPSPGKTWASGQSDFGWGSPQVRSPFPQPPCSLFVPPPPQFQIPPEGFMPYMPPPHFAVPPPPPLPSFVSPAPGWTTSWTPQRDFDYCSSCICKSRAYEVHDPTHHFFPISRPGSIDAYYRARQRLVNARLSETQAQSTSASPPREPMSPIRVPTGQTSGDLPVHRNVFCDNCHDQVVGIRHKCLDCPDYDLCSSCIAQPGLLATHGPRHQFFEIDRPGEVIVHTVFSDNDEVGAPRSPSPVESMEPVVIRAPSPIIHQAKCNLCDSRIQGDRYKCMNCPDFDTCSSCFQITAEQHPDHGFVKIERPDNLIVRNALGSNVIHGAVCNVCRNQIVGIRYKCMHSSCLDFDLCQSCEALPFPVHPPAHPFLKMRKPDATIPAVRRPEAAQPAMHDLLDQLERTMPSESGRECSLVEELMATEECRRNPVTIQAYSSNKPDVADSTWMNTSTSLIPEDVESHERSEGVSDESITRTSSLAPTAIDFPTSFPDLTPLESLNNNHWDEGVRPTSLLGNVAIADSTLLGRLVNDVISTPTAEPEVVASSPLTVPMALEQSVSPVGQPHVTEAEERLIDYGETNTEKDQRIEGESTLGGLTTPSTTSSTSIPRLGPVNNEWRELWPELTSMLKHLLQPTTPTGTPNAAMTVEEEMMPGAMIVEQPKAAEEQDISKAVEESPLVGEPLLCRPLGARVGERPLHAVFDETVYRSSSNTVPVSEQSRNSIFSVVSSTTLPAREPSPEPVPQPLLASFVSDNNIPDGQIFPPGAEFVKAWKMLNNGRTEWPESTELVYVAGDRLAPYEAASRRAHVGTVKAGVEVEIVAGEMKAPEIPGRYVSYWRLSDGEGNQFGHSIWVDITVAEMTRAMSALSNDDHSLASSSIIMPQPAEGASAGLPTVVDEHFATADSAPTVSATLPSSPPSEDGSFDSSISLVDAPDSPLSDDEEEMYEDSRSHMVAAPNARVQDPDYVLLYDSASSEDD</sequence>
<feature type="compositionally biased region" description="Polar residues" evidence="5">
    <location>
        <begin position="569"/>
        <end position="580"/>
    </location>
</feature>
<evidence type="ECO:0000256" key="5">
    <source>
        <dbReference type="SAM" id="MobiDB-lite"/>
    </source>
</evidence>
<feature type="compositionally biased region" description="Polar residues" evidence="5">
    <location>
        <begin position="55"/>
        <end position="71"/>
    </location>
</feature>
<dbReference type="InterPro" id="IPR032350">
    <property type="entry name" value="Nbr1_FW"/>
</dbReference>
<dbReference type="CDD" id="cd02340">
    <property type="entry name" value="ZZ_NBR1_like"/>
    <property type="match status" value="3"/>
</dbReference>
<proteinExistence type="predicted"/>
<feature type="domain" description="ZZ-type" evidence="6">
    <location>
        <begin position="759"/>
        <end position="814"/>
    </location>
</feature>
<evidence type="ECO:0000256" key="1">
    <source>
        <dbReference type="ARBA" id="ARBA00022723"/>
    </source>
</evidence>
<dbReference type="Gene3D" id="2.60.40.10">
    <property type="entry name" value="Immunoglobulins"/>
    <property type="match status" value="1"/>
</dbReference>
<feature type="region of interest" description="Disordered" evidence="5">
    <location>
        <begin position="34"/>
        <end position="71"/>
    </location>
</feature>
<dbReference type="SMART" id="SM00291">
    <property type="entry name" value="ZnF_ZZ"/>
    <property type="match status" value="3"/>
</dbReference>
<name>A0A1X6NEJ6_9APHY</name>
<dbReference type="InterPro" id="IPR043145">
    <property type="entry name" value="Znf_ZZ_sf"/>
</dbReference>
<dbReference type="Pfam" id="PF00569">
    <property type="entry name" value="ZZ"/>
    <property type="match status" value="3"/>
</dbReference>
<evidence type="ECO:0000259" key="6">
    <source>
        <dbReference type="PROSITE" id="PS50135"/>
    </source>
</evidence>
<feature type="compositionally biased region" description="Low complexity" evidence="5">
    <location>
        <begin position="42"/>
        <end position="54"/>
    </location>
</feature>
<dbReference type="EMBL" id="KZ110591">
    <property type="protein sequence ID" value="OSX67055.1"/>
    <property type="molecule type" value="Genomic_DNA"/>
</dbReference>
<dbReference type="RefSeq" id="XP_024343849.1">
    <property type="nucleotide sequence ID" value="XM_024482494.1"/>
</dbReference>
<keyword evidence="8" id="KW-1185">Reference proteome</keyword>
<evidence type="ECO:0000313" key="8">
    <source>
        <dbReference type="Proteomes" id="UP000194127"/>
    </source>
</evidence>
<dbReference type="GeneID" id="36327443"/>
<evidence type="ECO:0000256" key="4">
    <source>
        <dbReference type="PROSITE-ProRule" id="PRU00228"/>
    </source>
</evidence>
<feature type="region of interest" description="Disordered" evidence="5">
    <location>
        <begin position="270"/>
        <end position="336"/>
    </location>
</feature>
<keyword evidence="1" id="KW-0479">Metal-binding</keyword>
<evidence type="ECO:0000313" key="7">
    <source>
        <dbReference type="EMBL" id="OSX67055.1"/>
    </source>
</evidence>
<dbReference type="GO" id="GO:0008270">
    <property type="term" value="F:zinc ion binding"/>
    <property type="evidence" value="ECO:0007669"/>
    <property type="project" value="UniProtKB-KW"/>
</dbReference>
<feature type="region of interest" description="Disordered" evidence="5">
    <location>
        <begin position="1014"/>
        <end position="1046"/>
    </location>
</feature>
<feature type="compositionally biased region" description="Low complexity" evidence="5">
    <location>
        <begin position="1025"/>
        <end position="1043"/>
    </location>
</feature>
<dbReference type="InterPro" id="IPR000433">
    <property type="entry name" value="Znf_ZZ"/>
</dbReference>
<feature type="domain" description="ZZ-type" evidence="6">
    <location>
        <begin position="603"/>
        <end position="658"/>
    </location>
</feature>
<keyword evidence="2 4" id="KW-0863">Zinc-finger</keyword>
<feature type="domain" description="ZZ-type" evidence="6">
    <location>
        <begin position="695"/>
        <end position="747"/>
    </location>
</feature>
<dbReference type="CDD" id="cd14947">
    <property type="entry name" value="NBR1_like"/>
    <property type="match status" value="1"/>
</dbReference>
<feature type="compositionally biased region" description="Basic and acidic residues" evidence="5">
    <location>
        <begin position="1014"/>
        <end position="1024"/>
    </location>
</feature>
<feature type="region of interest" description="Disordered" evidence="5">
    <location>
        <begin position="94"/>
        <end position="161"/>
    </location>
</feature>
<protein>
    <recommendedName>
        <fullName evidence="6">ZZ-type domain-containing protein</fullName>
    </recommendedName>
</protein>
<keyword evidence="3" id="KW-0862">Zinc</keyword>
<gene>
    <name evidence="7" type="ORF">POSPLADRAFT_1072163</name>
</gene>
<dbReference type="Pfam" id="PF16158">
    <property type="entry name" value="N_BRCA1_IG"/>
    <property type="match status" value="1"/>
</dbReference>
<accession>A0A1X6NEJ6</accession>
<evidence type="ECO:0000256" key="3">
    <source>
        <dbReference type="ARBA" id="ARBA00022833"/>
    </source>
</evidence>
<dbReference type="Gene3D" id="3.30.60.90">
    <property type="match status" value="3"/>
</dbReference>
<feature type="compositionally biased region" description="Pro residues" evidence="5">
    <location>
        <begin position="129"/>
        <end position="144"/>
    </location>
</feature>
<organism evidence="7 8">
    <name type="scientific">Postia placenta MAD-698-R-SB12</name>
    <dbReference type="NCBI Taxonomy" id="670580"/>
    <lineage>
        <taxon>Eukaryota</taxon>
        <taxon>Fungi</taxon>
        <taxon>Dikarya</taxon>
        <taxon>Basidiomycota</taxon>
        <taxon>Agaricomycotina</taxon>
        <taxon>Agaricomycetes</taxon>
        <taxon>Polyporales</taxon>
        <taxon>Adustoporiaceae</taxon>
        <taxon>Rhodonia</taxon>
    </lineage>
</organism>
<feature type="region of interest" description="Disordered" evidence="5">
    <location>
        <begin position="393"/>
        <end position="416"/>
    </location>
</feature>
<dbReference type="SUPFAM" id="SSF57850">
    <property type="entry name" value="RING/U-box"/>
    <property type="match status" value="3"/>
</dbReference>
<dbReference type="Proteomes" id="UP000194127">
    <property type="component" value="Unassembled WGS sequence"/>
</dbReference>
<dbReference type="STRING" id="670580.A0A1X6NEJ6"/>
<dbReference type="PROSITE" id="PS01357">
    <property type="entry name" value="ZF_ZZ_1"/>
    <property type="match status" value="1"/>
</dbReference>